<evidence type="ECO:0000259" key="10">
    <source>
        <dbReference type="Pfam" id="PF01035"/>
    </source>
</evidence>
<evidence type="ECO:0000256" key="9">
    <source>
        <dbReference type="HAMAP-Rule" id="MF_00772"/>
    </source>
</evidence>
<comment type="function">
    <text evidence="9">Involved in the cellular defense against the biological effects of O6-methylguanine (O6-MeG) and O4-methylthymine (O4-MeT) in DNA. Repairs the methylated nucleobase in DNA by stoichiometrically transferring the methyl group to a cysteine residue in the enzyme. This is a suicide reaction: the enzyme is irreversibly inactivated.</text>
</comment>
<evidence type="ECO:0000256" key="2">
    <source>
        <dbReference type="ARBA" id="ARBA00008711"/>
    </source>
</evidence>
<dbReference type="InterPro" id="IPR036217">
    <property type="entry name" value="MethylDNA_cys_MeTrfase_DNAb"/>
</dbReference>
<dbReference type="Proteomes" id="UP000321812">
    <property type="component" value="Unassembled WGS sequence"/>
</dbReference>
<sequence>METAYIKSPIGNLKITDDDGEIIRLDFCDEFIDTSITNENLKLCVDELNLYFQGKLKTFKTKIKLSGTEFEQKVYKALLKIPYGKTATYKDIAINLGLPKAARAVGNANGKNKIPIIVPCHRVVSVTNLGGYSGGNGLETKKSLLNLEKSIFIKSK</sequence>
<dbReference type="InterPro" id="IPR023546">
    <property type="entry name" value="MGMT"/>
</dbReference>
<dbReference type="NCBIfam" id="TIGR00589">
    <property type="entry name" value="ogt"/>
    <property type="match status" value="1"/>
</dbReference>
<evidence type="ECO:0000256" key="8">
    <source>
        <dbReference type="ARBA" id="ARBA00049348"/>
    </source>
</evidence>
<comment type="similarity">
    <text evidence="2 9">Belongs to the MGMT family.</text>
</comment>
<dbReference type="FunFam" id="1.10.10.10:FF:000214">
    <property type="entry name" value="Methylated-DNA--protein-cysteine methyltransferase"/>
    <property type="match status" value="1"/>
</dbReference>
<dbReference type="GO" id="GO:0003908">
    <property type="term" value="F:methylated-DNA-[protein]-cysteine S-methyltransferase activity"/>
    <property type="evidence" value="ECO:0007669"/>
    <property type="project" value="UniProtKB-UniRule"/>
</dbReference>
<reference evidence="12 13" key="1">
    <citation type="submission" date="2019-07" db="EMBL/GenBank/DDBJ databases">
        <title>Rapid identification of Enteric Bacteria from Whole Genome Sequences (WGS) using Average Nucleotide Identity (ANI).</title>
        <authorList>
            <person name="Lane C."/>
        </authorList>
    </citation>
    <scope>NUCLEOTIDE SEQUENCE [LARGE SCALE GENOMIC DNA]</scope>
    <source>
        <strain evidence="12 13">D2411</strain>
    </source>
</reference>
<keyword evidence="4 9" id="KW-0489">Methyltransferase</keyword>
<dbReference type="RefSeq" id="WP_111986063.1">
    <property type="nucleotide sequence ID" value="NZ_VOAP01000009.1"/>
</dbReference>
<evidence type="ECO:0000259" key="11">
    <source>
        <dbReference type="Pfam" id="PF02870"/>
    </source>
</evidence>
<comment type="subcellular location">
    <subcellularLocation>
        <location evidence="9">Cytoplasm</location>
    </subcellularLocation>
</comment>
<dbReference type="Gene3D" id="1.10.10.10">
    <property type="entry name" value="Winged helix-like DNA-binding domain superfamily/Winged helix DNA-binding domain"/>
    <property type="match status" value="1"/>
</dbReference>
<dbReference type="InterPro" id="IPR014048">
    <property type="entry name" value="MethylDNA_cys_MeTrfase_DNA-bd"/>
</dbReference>
<evidence type="ECO:0000256" key="1">
    <source>
        <dbReference type="ARBA" id="ARBA00001286"/>
    </source>
</evidence>
<dbReference type="CDD" id="cd06445">
    <property type="entry name" value="ATase"/>
    <property type="match status" value="1"/>
</dbReference>
<dbReference type="PANTHER" id="PTHR10815">
    <property type="entry name" value="METHYLATED-DNA--PROTEIN-CYSTEINE METHYLTRANSFERASE"/>
    <property type="match status" value="1"/>
</dbReference>
<feature type="active site" description="Nucleophile; methyl group acceptor" evidence="9">
    <location>
        <position position="120"/>
    </location>
</feature>
<feature type="domain" description="Methylguanine DNA methyltransferase ribonuclease-like" evidence="11">
    <location>
        <begin position="4"/>
        <end position="64"/>
    </location>
</feature>
<dbReference type="Pfam" id="PF02870">
    <property type="entry name" value="Methyltransf_1N"/>
    <property type="match status" value="1"/>
</dbReference>
<evidence type="ECO:0000256" key="6">
    <source>
        <dbReference type="ARBA" id="ARBA00022763"/>
    </source>
</evidence>
<evidence type="ECO:0000313" key="12">
    <source>
        <dbReference type="EMBL" id="TWO21795.1"/>
    </source>
</evidence>
<dbReference type="Pfam" id="PF01035">
    <property type="entry name" value="DNA_binding_1"/>
    <property type="match status" value="1"/>
</dbReference>
<name>A0A562XIK1_CAMHY</name>
<dbReference type="GO" id="GO:0006307">
    <property type="term" value="P:DNA alkylation repair"/>
    <property type="evidence" value="ECO:0007669"/>
    <property type="project" value="UniProtKB-UniRule"/>
</dbReference>
<keyword evidence="3 9" id="KW-0963">Cytoplasm</keyword>
<dbReference type="PANTHER" id="PTHR10815:SF13">
    <property type="entry name" value="METHYLATED-DNA--PROTEIN-CYSTEINE METHYLTRANSFERASE"/>
    <property type="match status" value="1"/>
</dbReference>
<accession>A0A562XIK1</accession>
<comment type="catalytic activity">
    <reaction evidence="1 9">
        <text>a 4-O-methyl-thymidine in DNA + L-cysteinyl-[protein] = a thymidine in DNA + S-methyl-L-cysteinyl-[protein]</text>
        <dbReference type="Rhea" id="RHEA:53428"/>
        <dbReference type="Rhea" id="RHEA-COMP:10131"/>
        <dbReference type="Rhea" id="RHEA-COMP:10132"/>
        <dbReference type="Rhea" id="RHEA-COMP:13555"/>
        <dbReference type="Rhea" id="RHEA-COMP:13556"/>
        <dbReference type="ChEBI" id="CHEBI:29950"/>
        <dbReference type="ChEBI" id="CHEBI:82612"/>
        <dbReference type="ChEBI" id="CHEBI:137386"/>
        <dbReference type="ChEBI" id="CHEBI:137387"/>
        <dbReference type="EC" id="2.1.1.63"/>
    </reaction>
</comment>
<dbReference type="InterPro" id="IPR001497">
    <property type="entry name" value="MethylDNA_cys_MeTrfase_AS"/>
</dbReference>
<dbReference type="PROSITE" id="PS00374">
    <property type="entry name" value="MGMT"/>
    <property type="match status" value="1"/>
</dbReference>
<dbReference type="GO" id="GO:0032259">
    <property type="term" value="P:methylation"/>
    <property type="evidence" value="ECO:0007669"/>
    <property type="project" value="UniProtKB-KW"/>
</dbReference>
<proteinExistence type="inferred from homology"/>
<dbReference type="EMBL" id="VOAP01000009">
    <property type="protein sequence ID" value="TWO21795.1"/>
    <property type="molecule type" value="Genomic_DNA"/>
</dbReference>
<evidence type="ECO:0000313" key="13">
    <source>
        <dbReference type="Proteomes" id="UP000321812"/>
    </source>
</evidence>
<dbReference type="HAMAP" id="MF_00772">
    <property type="entry name" value="OGT"/>
    <property type="match status" value="1"/>
</dbReference>
<dbReference type="AlphaFoldDB" id="A0A562XIK1"/>
<comment type="catalytic activity">
    <reaction evidence="8 9">
        <text>a 6-O-methyl-2'-deoxyguanosine in DNA + L-cysteinyl-[protein] = S-methyl-L-cysteinyl-[protein] + a 2'-deoxyguanosine in DNA</text>
        <dbReference type="Rhea" id="RHEA:24000"/>
        <dbReference type="Rhea" id="RHEA-COMP:10131"/>
        <dbReference type="Rhea" id="RHEA-COMP:10132"/>
        <dbReference type="Rhea" id="RHEA-COMP:11367"/>
        <dbReference type="Rhea" id="RHEA-COMP:11368"/>
        <dbReference type="ChEBI" id="CHEBI:29950"/>
        <dbReference type="ChEBI" id="CHEBI:82612"/>
        <dbReference type="ChEBI" id="CHEBI:85445"/>
        <dbReference type="ChEBI" id="CHEBI:85448"/>
        <dbReference type="EC" id="2.1.1.63"/>
    </reaction>
</comment>
<gene>
    <name evidence="12" type="ORF">YZ82_02065</name>
</gene>
<dbReference type="InterPro" id="IPR008332">
    <property type="entry name" value="MethylG_MeTrfase_N"/>
</dbReference>
<evidence type="ECO:0000256" key="3">
    <source>
        <dbReference type="ARBA" id="ARBA00022490"/>
    </source>
</evidence>
<dbReference type="Gene3D" id="3.30.160.70">
    <property type="entry name" value="Methylated DNA-protein cysteine methyltransferase domain"/>
    <property type="match status" value="1"/>
</dbReference>
<comment type="caution">
    <text evidence="12">The sequence shown here is derived from an EMBL/GenBank/DDBJ whole genome shotgun (WGS) entry which is preliminary data.</text>
</comment>
<protein>
    <recommendedName>
        <fullName evidence="9">Methylated-DNA--protein-cysteine methyltransferase</fullName>
        <ecNumber evidence="9">2.1.1.63</ecNumber>
    </recommendedName>
    <alternativeName>
        <fullName evidence="9">6-O-methylguanine-DNA methyltransferase</fullName>
        <shortName evidence="9">MGMT</shortName>
    </alternativeName>
    <alternativeName>
        <fullName evidence="9">O-6-methylguanine-DNA-alkyltransferase</fullName>
    </alternativeName>
</protein>
<dbReference type="SUPFAM" id="SSF53155">
    <property type="entry name" value="Methylated DNA-protein cysteine methyltransferase domain"/>
    <property type="match status" value="1"/>
</dbReference>
<keyword evidence="7 9" id="KW-0234">DNA repair</keyword>
<evidence type="ECO:0000256" key="5">
    <source>
        <dbReference type="ARBA" id="ARBA00022679"/>
    </source>
</evidence>
<evidence type="ECO:0000256" key="4">
    <source>
        <dbReference type="ARBA" id="ARBA00022603"/>
    </source>
</evidence>
<dbReference type="InterPro" id="IPR036631">
    <property type="entry name" value="MGMT_N_sf"/>
</dbReference>
<keyword evidence="5 9" id="KW-0808">Transferase</keyword>
<dbReference type="EC" id="2.1.1.63" evidence="9"/>
<organism evidence="12 13">
    <name type="scientific">Campylobacter hyointestinalis</name>
    <dbReference type="NCBI Taxonomy" id="198"/>
    <lineage>
        <taxon>Bacteria</taxon>
        <taxon>Pseudomonadati</taxon>
        <taxon>Campylobacterota</taxon>
        <taxon>Epsilonproteobacteria</taxon>
        <taxon>Campylobacterales</taxon>
        <taxon>Campylobacteraceae</taxon>
        <taxon>Campylobacter</taxon>
    </lineage>
</organism>
<evidence type="ECO:0000256" key="7">
    <source>
        <dbReference type="ARBA" id="ARBA00023204"/>
    </source>
</evidence>
<dbReference type="GO" id="GO:0005737">
    <property type="term" value="C:cytoplasm"/>
    <property type="evidence" value="ECO:0007669"/>
    <property type="project" value="UniProtKB-SubCell"/>
</dbReference>
<dbReference type="InterPro" id="IPR036388">
    <property type="entry name" value="WH-like_DNA-bd_sf"/>
</dbReference>
<keyword evidence="6 9" id="KW-0227">DNA damage</keyword>
<comment type="miscellaneous">
    <text evidence="9">This enzyme catalyzes only one turnover and therefore is not strictly catalytic. According to one definition, an enzyme is a biocatalyst that acts repeatedly and over many reaction cycles.</text>
</comment>
<feature type="domain" description="Methylated-DNA-[protein]-cysteine S-methyltransferase DNA binding" evidence="10">
    <location>
        <begin position="69"/>
        <end position="149"/>
    </location>
</feature>
<dbReference type="SUPFAM" id="SSF46767">
    <property type="entry name" value="Methylated DNA-protein cysteine methyltransferase, C-terminal domain"/>
    <property type="match status" value="1"/>
</dbReference>